<evidence type="ECO:0000313" key="2">
    <source>
        <dbReference type="EMBL" id="CUT18162.1"/>
    </source>
</evidence>
<protein>
    <submittedName>
        <fullName evidence="2">Putative coiled coil protein</fullName>
    </submittedName>
</protein>
<proteinExistence type="predicted"/>
<accession>A0A0S4M5H4</accession>
<sequence length="427" mass="49946">MKIINYRNPCSLVELSMKAVLGVDCEGSIDNLMQLSPREAIEAAIIVSNRMAANYRTKYESVIESFNNRREHIEFFENSSEFSLYNDYSLYSPSCNFMEFEALNRWKESVKILINVHDRYSVISQKVHERDHNERINPIYKLIYSDDISDLIGDYYNRKDRNFFLPDLIPYDIEIDKTYLDPLQFFDLFSSGHIYSFNASSLLTEIVSASLKVIKNLNESMDILEKSCHCIRKKLYCLIVSSCSQAKHAASLLETAAENRSNYDKHKMSFEKENLSLDVLTCFRNFMESVFNIKEIINIMEFFNFVPLEDVSRVLKRNFSTANDVVYKISRSEFRMEVNVISSFLIKKYESLISKKKLRMKKLLRKINPNNKVGLHSSSFQPVFVKCINQSVEKIRNEIRELETMMISLSENKPRIKKSRVKKQGCL</sequence>
<reference evidence="3" key="1">
    <citation type="submission" date="2015-11" db="EMBL/GenBank/DDBJ databases">
        <authorList>
            <person name="Seth-Smith H.M.B."/>
        </authorList>
    </citation>
    <scope>NUCLEOTIDE SEQUENCE [LARGE SCALE GENOMIC DNA]</scope>
    <source>
        <strain evidence="3">2013Ark11</strain>
    </source>
</reference>
<name>A0A0S4M5H4_9BURK</name>
<organism evidence="2 3">
    <name type="scientific">Candidatus Ichthyocystis hellenicum</name>
    <dbReference type="NCBI Taxonomy" id="1561003"/>
    <lineage>
        <taxon>Bacteria</taxon>
        <taxon>Pseudomonadati</taxon>
        <taxon>Pseudomonadota</taxon>
        <taxon>Betaproteobacteria</taxon>
        <taxon>Burkholderiales</taxon>
        <taxon>Candidatus Ichthyocystis</taxon>
    </lineage>
</organism>
<feature type="coiled-coil region" evidence="1">
    <location>
        <begin position="346"/>
        <end position="412"/>
    </location>
</feature>
<keyword evidence="3" id="KW-1185">Reference proteome</keyword>
<dbReference type="AlphaFoldDB" id="A0A0S4M5H4"/>
<gene>
    <name evidence="2" type="ORF">Ark11_1358</name>
</gene>
<evidence type="ECO:0000256" key="1">
    <source>
        <dbReference type="SAM" id="Coils"/>
    </source>
</evidence>
<dbReference type="EMBL" id="LN906597">
    <property type="protein sequence ID" value="CUT18162.1"/>
    <property type="molecule type" value="Genomic_DNA"/>
</dbReference>
<dbReference type="Proteomes" id="UP000198651">
    <property type="component" value="Chromosome I"/>
</dbReference>
<dbReference type="RefSeq" id="WP_141663212.1">
    <property type="nucleotide sequence ID" value="NZ_LN906597.1"/>
</dbReference>
<evidence type="ECO:0000313" key="3">
    <source>
        <dbReference type="Proteomes" id="UP000198651"/>
    </source>
</evidence>
<dbReference type="OrthoDB" id="9962015at2"/>
<keyword evidence="1" id="KW-0175">Coiled coil</keyword>